<dbReference type="SUPFAM" id="SSF46894">
    <property type="entry name" value="C-terminal effector domain of the bipartite response regulators"/>
    <property type="match status" value="1"/>
</dbReference>
<dbReference type="PANTHER" id="PTHR44688">
    <property type="entry name" value="DNA-BINDING TRANSCRIPTIONAL ACTIVATOR DEVR_DOSR"/>
    <property type="match status" value="1"/>
</dbReference>
<dbReference type="PRINTS" id="PR00038">
    <property type="entry name" value="HTHLUXR"/>
</dbReference>
<dbReference type="CDD" id="cd06170">
    <property type="entry name" value="LuxR_C_like"/>
    <property type="match status" value="1"/>
</dbReference>
<evidence type="ECO:0000313" key="5">
    <source>
        <dbReference type="EMBL" id="HGS22079.1"/>
    </source>
</evidence>
<proteinExistence type="predicted"/>
<dbReference type="GO" id="GO:0003677">
    <property type="term" value="F:DNA binding"/>
    <property type="evidence" value="ECO:0007669"/>
    <property type="project" value="UniProtKB-KW"/>
</dbReference>
<dbReference type="GO" id="GO:0006355">
    <property type="term" value="P:regulation of DNA-templated transcription"/>
    <property type="evidence" value="ECO:0007669"/>
    <property type="project" value="InterPro"/>
</dbReference>
<keyword evidence="1" id="KW-0805">Transcription regulation</keyword>
<evidence type="ECO:0000259" key="4">
    <source>
        <dbReference type="PROSITE" id="PS50043"/>
    </source>
</evidence>
<sequence>MFYYNGFMGLWERLCAWWSRRGSASERRTFTLDSHLLTTLDALAHQTGISEETLANDLLATGLQALSQRDELWQCWQTLTPREQQAVALTCLGFTNRQIALRMGISPDTVKTHLRAATAKFGVHTKAELHLLLNEWDFSAWA</sequence>
<keyword evidence="3" id="KW-0804">Transcription</keyword>
<dbReference type="Pfam" id="PF00196">
    <property type="entry name" value="GerE"/>
    <property type="match status" value="1"/>
</dbReference>
<dbReference type="InterPro" id="IPR016032">
    <property type="entry name" value="Sig_transdc_resp-reg_C-effctor"/>
</dbReference>
<feature type="domain" description="HTH luxR-type" evidence="4">
    <location>
        <begin position="72"/>
        <end position="137"/>
    </location>
</feature>
<dbReference type="EMBL" id="DSYK01000460">
    <property type="protein sequence ID" value="HGS22079.1"/>
    <property type="molecule type" value="Genomic_DNA"/>
</dbReference>
<keyword evidence="2" id="KW-0238">DNA-binding</keyword>
<dbReference type="InterPro" id="IPR000792">
    <property type="entry name" value="Tscrpt_reg_LuxR_C"/>
</dbReference>
<reference evidence="5" key="1">
    <citation type="journal article" date="2020" name="mSystems">
        <title>Genome- and Community-Level Interaction Insights into Carbon Utilization and Element Cycling Functions of Hydrothermarchaeota in Hydrothermal Sediment.</title>
        <authorList>
            <person name="Zhou Z."/>
            <person name="Liu Y."/>
            <person name="Xu W."/>
            <person name="Pan J."/>
            <person name="Luo Z.H."/>
            <person name="Li M."/>
        </authorList>
    </citation>
    <scope>NUCLEOTIDE SEQUENCE [LARGE SCALE GENOMIC DNA]</scope>
    <source>
        <strain evidence="5">SpSt-573</strain>
    </source>
</reference>
<protein>
    <submittedName>
        <fullName evidence="5">LuxR family transcriptional regulator</fullName>
    </submittedName>
</protein>
<dbReference type="InterPro" id="IPR036388">
    <property type="entry name" value="WH-like_DNA-bd_sf"/>
</dbReference>
<dbReference type="Gene3D" id="1.10.10.10">
    <property type="entry name" value="Winged helix-like DNA-binding domain superfamily/Winged helix DNA-binding domain"/>
    <property type="match status" value="1"/>
</dbReference>
<accession>A0A7C4KJX3</accession>
<dbReference type="SMART" id="SM00421">
    <property type="entry name" value="HTH_LUXR"/>
    <property type="match status" value="1"/>
</dbReference>
<evidence type="ECO:0000256" key="1">
    <source>
        <dbReference type="ARBA" id="ARBA00023015"/>
    </source>
</evidence>
<dbReference type="PANTHER" id="PTHR44688:SF16">
    <property type="entry name" value="DNA-BINDING TRANSCRIPTIONAL ACTIVATOR DEVR_DOSR"/>
    <property type="match status" value="1"/>
</dbReference>
<evidence type="ECO:0000256" key="3">
    <source>
        <dbReference type="ARBA" id="ARBA00023163"/>
    </source>
</evidence>
<dbReference type="AlphaFoldDB" id="A0A7C4KJX3"/>
<dbReference type="PROSITE" id="PS00622">
    <property type="entry name" value="HTH_LUXR_1"/>
    <property type="match status" value="1"/>
</dbReference>
<name>A0A7C4KJX3_9CHLR</name>
<gene>
    <name evidence="5" type="ORF">ENT37_09440</name>
</gene>
<dbReference type="PROSITE" id="PS50043">
    <property type="entry name" value="HTH_LUXR_2"/>
    <property type="match status" value="1"/>
</dbReference>
<organism evidence="5">
    <name type="scientific">Anaerolinea thermolimosa</name>
    <dbReference type="NCBI Taxonomy" id="229919"/>
    <lineage>
        <taxon>Bacteria</taxon>
        <taxon>Bacillati</taxon>
        <taxon>Chloroflexota</taxon>
        <taxon>Anaerolineae</taxon>
        <taxon>Anaerolineales</taxon>
        <taxon>Anaerolineaceae</taxon>
        <taxon>Anaerolinea</taxon>
    </lineage>
</organism>
<comment type="caution">
    <text evidence="5">The sequence shown here is derived from an EMBL/GenBank/DDBJ whole genome shotgun (WGS) entry which is preliminary data.</text>
</comment>
<evidence type="ECO:0000256" key="2">
    <source>
        <dbReference type="ARBA" id="ARBA00023125"/>
    </source>
</evidence>